<protein>
    <submittedName>
        <fullName evidence="2">Uncharacterized protein</fullName>
    </submittedName>
</protein>
<proteinExistence type="predicted"/>
<dbReference type="EMBL" id="JARQWQ010000104">
    <property type="protein sequence ID" value="KAK2550902.1"/>
    <property type="molecule type" value="Genomic_DNA"/>
</dbReference>
<keyword evidence="3" id="KW-1185">Reference proteome</keyword>
<evidence type="ECO:0000313" key="3">
    <source>
        <dbReference type="Proteomes" id="UP001249851"/>
    </source>
</evidence>
<gene>
    <name evidence="2" type="ORF">P5673_028272</name>
</gene>
<evidence type="ECO:0000256" key="1">
    <source>
        <dbReference type="SAM" id="Phobius"/>
    </source>
</evidence>
<keyword evidence="1" id="KW-1133">Transmembrane helix</keyword>
<keyword evidence="1" id="KW-0472">Membrane</keyword>
<feature type="transmembrane region" description="Helical" evidence="1">
    <location>
        <begin position="9"/>
        <end position="30"/>
    </location>
</feature>
<reference evidence="2" key="1">
    <citation type="journal article" date="2023" name="G3 (Bethesda)">
        <title>Whole genome assembly and annotation of the endangered Caribbean coral Acropora cervicornis.</title>
        <authorList>
            <person name="Selwyn J.D."/>
            <person name="Vollmer S.V."/>
        </authorList>
    </citation>
    <scope>NUCLEOTIDE SEQUENCE</scope>
    <source>
        <strain evidence="2">K2</strain>
    </source>
</reference>
<evidence type="ECO:0000313" key="2">
    <source>
        <dbReference type="EMBL" id="KAK2550902.1"/>
    </source>
</evidence>
<name>A0AAD9PXI3_ACRCE</name>
<dbReference type="Proteomes" id="UP001249851">
    <property type="component" value="Unassembled WGS sequence"/>
</dbReference>
<keyword evidence="1" id="KW-0812">Transmembrane</keyword>
<accession>A0AAD9PXI3</accession>
<sequence>MESCSCETILCIYGCVLIGAMIVFIVFSMWKIQSMKDVEARLPRQIERRKDPFWKSHKEAVENNDETCYETV</sequence>
<dbReference type="AlphaFoldDB" id="A0AAD9PXI3"/>
<organism evidence="2 3">
    <name type="scientific">Acropora cervicornis</name>
    <name type="common">Staghorn coral</name>
    <dbReference type="NCBI Taxonomy" id="6130"/>
    <lineage>
        <taxon>Eukaryota</taxon>
        <taxon>Metazoa</taxon>
        <taxon>Cnidaria</taxon>
        <taxon>Anthozoa</taxon>
        <taxon>Hexacorallia</taxon>
        <taxon>Scleractinia</taxon>
        <taxon>Astrocoeniina</taxon>
        <taxon>Acroporidae</taxon>
        <taxon>Acropora</taxon>
    </lineage>
</organism>
<comment type="caution">
    <text evidence="2">The sequence shown here is derived from an EMBL/GenBank/DDBJ whole genome shotgun (WGS) entry which is preliminary data.</text>
</comment>
<reference evidence="2" key="2">
    <citation type="journal article" date="2023" name="Science">
        <title>Genomic signatures of disease resistance in endangered staghorn corals.</title>
        <authorList>
            <person name="Vollmer S.V."/>
            <person name="Selwyn J.D."/>
            <person name="Despard B.A."/>
            <person name="Roesel C.L."/>
        </authorList>
    </citation>
    <scope>NUCLEOTIDE SEQUENCE</scope>
    <source>
        <strain evidence="2">K2</strain>
    </source>
</reference>